<sequence length="144" mass="16084">MGLLVGECIMKTLHHGSWNLSGGRIRGRTERGLRHLVLLHTGLIIGPRSDDRSTGHYLPLLRRRLNSTPEGRADCHVLGGYLVGICEVVAEERFRLLRETTRFVVDPLVETLEHGNSDQEHETHSDSAYSLLGPLLTLRSADDI</sequence>
<evidence type="ECO:0000313" key="1">
    <source>
        <dbReference type="EMBL" id="KAJ1187912.1"/>
    </source>
</evidence>
<evidence type="ECO:0000313" key="2">
    <source>
        <dbReference type="Proteomes" id="UP001066276"/>
    </source>
</evidence>
<keyword evidence="2" id="KW-1185">Reference proteome</keyword>
<accession>A0AAV7UFS3</accession>
<reference evidence="1" key="1">
    <citation type="journal article" date="2022" name="bioRxiv">
        <title>Sequencing and chromosome-scale assembly of the giantPleurodeles waltlgenome.</title>
        <authorList>
            <person name="Brown T."/>
            <person name="Elewa A."/>
            <person name="Iarovenko S."/>
            <person name="Subramanian E."/>
            <person name="Araus A.J."/>
            <person name="Petzold A."/>
            <person name="Susuki M."/>
            <person name="Suzuki K.-i.T."/>
            <person name="Hayashi T."/>
            <person name="Toyoda A."/>
            <person name="Oliveira C."/>
            <person name="Osipova E."/>
            <person name="Leigh N.D."/>
            <person name="Simon A."/>
            <person name="Yun M.H."/>
        </authorList>
    </citation>
    <scope>NUCLEOTIDE SEQUENCE</scope>
    <source>
        <strain evidence="1">20211129_DDA</strain>
        <tissue evidence="1">Liver</tissue>
    </source>
</reference>
<organism evidence="1 2">
    <name type="scientific">Pleurodeles waltl</name>
    <name type="common">Iberian ribbed newt</name>
    <dbReference type="NCBI Taxonomy" id="8319"/>
    <lineage>
        <taxon>Eukaryota</taxon>
        <taxon>Metazoa</taxon>
        <taxon>Chordata</taxon>
        <taxon>Craniata</taxon>
        <taxon>Vertebrata</taxon>
        <taxon>Euteleostomi</taxon>
        <taxon>Amphibia</taxon>
        <taxon>Batrachia</taxon>
        <taxon>Caudata</taxon>
        <taxon>Salamandroidea</taxon>
        <taxon>Salamandridae</taxon>
        <taxon>Pleurodelinae</taxon>
        <taxon>Pleurodeles</taxon>
    </lineage>
</organism>
<proteinExistence type="predicted"/>
<gene>
    <name evidence="1" type="ORF">NDU88_004677</name>
</gene>
<comment type="caution">
    <text evidence="1">The sequence shown here is derived from an EMBL/GenBank/DDBJ whole genome shotgun (WGS) entry which is preliminary data.</text>
</comment>
<dbReference type="EMBL" id="JANPWB010000005">
    <property type="protein sequence ID" value="KAJ1187912.1"/>
    <property type="molecule type" value="Genomic_DNA"/>
</dbReference>
<dbReference type="Proteomes" id="UP001066276">
    <property type="component" value="Chromosome 3_1"/>
</dbReference>
<name>A0AAV7UFS3_PLEWA</name>
<protein>
    <submittedName>
        <fullName evidence="1">Uncharacterized protein</fullName>
    </submittedName>
</protein>
<dbReference type="AlphaFoldDB" id="A0AAV7UFS3"/>